<sequence>MHKVLYVYKWATMGGVERVLLNRAQAFKSSNLQVAQDVFFLHDSGGKRLLNKYINDYKLGHYLQVVEKFVPDQYDVIHSIDTPEIFDMMKNNEKIFFECHTAYTENRTYIAKLPLDIKGIIVPSEKFRQDIMDEIPILLQENTFTLRNSVPKELFTMTTDVSKRFNKIPIAYIGRIDKLKNTEEVIEIFSLLQKRLGDRFILLVAGPITSEVNLFKIIENKNLSNRFIYLPPLPFEKIINLLNFIKVNNGLFISSSKGESFGLSVAEAIMSGIPVVASHLHSHLVNGNQLFLYQLGNLEEAVRKIECILENSKTVEDELLSISENFSNIVFLNDWSNLFEREYI</sequence>
<dbReference type="SUPFAM" id="SSF53756">
    <property type="entry name" value="UDP-Glycosyltransferase/glycogen phosphorylase"/>
    <property type="match status" value="1"/>
</dbReference>
<keyword evidence="4" id="KW-1185">Reference proteome</keyword>
<dbReference type="InterPro" id="IPR001296">
    <property type="entry name" value="Glyco_trans_1"/>
</dbReference>
<proteinExistence type="predicted"/>
<dbReference type="GO" id="GO:0016757">
    <property type="term" value="F:glycosyltransferase activity"/>
    <property type="evidence" value="ECO:0007669"/>
    <property type="project" value="InterPro"/>
</dbReference>
<evidence type="ECO:0000259" key="2">
    <source>
        <dbReference type="Pfam" id="PF00534"/>
    </source>
</evidence>
<organism evidence="3 4">
    <name type="scientific">Lysinibacillus telephonicus</name>
    <dbReference type="NCBI Taxonomy" id="1714840"/>
    <lineage>
        <taxon>Bacteria</taxon>
        <taxon>Bacillati</taxon>
        <taxon>Bacillota</taxon>
        <taxon>Bacilli</taxon>
        <taxon>Bacillales</taxon>
        <taxon>Bacillaceae</taxon>
        <taxon>Lysinibacillus</taxon>
    </lineage>
</organism>
<dbReference type="Proteomes" id="UP000276349">
    <property type="component" value="Unassembled WGS sequence"/>
</dbReference>
<reference evidence="3 4" key="1">
    <citation type="submission" date="2018-12" db="EMBL/GenBank/DDBJ databases">
        <authorList>
            <person name="Yu L."/>
        </authorList>
    </citation>
    <scope>NUCLEOTIDE SEQUENCE [LARGE SCALE GENOMIC DNA]</scope>
    <source>
        <strain evidence="3 4">S5H2222</strain>
    </source>
</reference>
<feature type="domain" description="Glycosyl transferase family 1" evidence="2">
    <location>
        <begin position="167"/>
        <end position="315"/>
    </location>
</feature>
<dbReference type="OrthoDB" id="158463at2"/>
<dbReference type="PANTHER" id="PTHR46401:SF2">
    <property type="entry name" value="GLYCOSYLTRANSFERASE WBBK-RELATED"/>
    <property type="match status" value="1"/>
</dbReference>
<dbReference type="Pfam" id="PF00534">
    <property type="entry name" value="Glycos_transf_1"/>
    <property type="match status" value="1"/>
</dbReference>
<dbReference type="PANTHER" id="PTHR46401">
    <property type="entry name" value="GLYCOSYLTRANSFERASE WBBK-RELATED"/>
    <property type="match status" value="1"/>
</dbReference>
<evidence type="ECO:0000313" key="3">
    <source>
        <dbReference type="EMBL" id="RTQ93154.1"/>
    </source>
</evidence>
<dbReference type="AlphaFoldDB" id="A0A431US14"/>
<evidence type="ECO:0000256" key="1">
    <source>
        <dbReference type="ARBA" id="ARBA00022679"/>
    </source>
</evidence>
<dbReference type="EMBL" id="RXNR01000022">
    <property type="protein sequence ID" value="RTQ93154.1"/>
    <property type="molecule type" value="Genomic_DNA"/>
</dbReference>
<accession>A0A431US14</accession>
<protein>
    <submittedName>
        <fullName evidence="3">Glycosyltransferase</fullName>
    </submittedName>
</protein>
<gene>
    <name evidence="3" type="ORF">EKG35_09485</name>
</gene>
<evidence type="ECO:0000313" key="4">
    <source>
        <dbReference type="Proteomes" id="UP000276349"/>
    </source>
</evidence>
<dbReference type="RefSeq" id="WP_126294212.1">
    <property type="nucleotide sequence ID" value="NZ_RXNR01000022.1"/>
</dbReference>
<keyword evidence="1 3" id="KW-0808">Transferase</keyword>
<dbReference type="Gene3D" id="3.40.50.2000">
    <property type="entry name" value="Glycogen Phosphorylase B"/>
    <property type="match status" value="2"/>
</dbReference>
<dbReference type="CDD" id="cd03801">
    <property type="entry name" value="GT4_PimA-like"/>
    <property type="match status" value="1"/>
</dbReference>
<comment type="caution">
    <text evidence="3">The sequence shown here is derived from an EMBL/GenBank/DDBJ whole genome shotgun (WGS) entry which is preliminary data.</text>
</comment>
<name>A0A431US14_9BACI</name>